<keyword evidence="1" id="KW-0695">RNA-directed DNA polymerase</keyword>
<name>A0A6L2NEE1_TANCI</name>
<dbReference type="InterPro" id="IPR043502">
    <property type="entry name" value="DNA/RNA_pol_sf"/>
</dbReference>
<dbReference type="EMBL" id="BKCJ010008597">
    <property type="protein sequence ID" value="GEU83015.1"/>
    <property type="molecule type" value="Genomic_DNA"/>
</dbReference>
<gene>
    <name evidence="1" type="ORF">Tci_054993</name>
</gene>
<accession>A0A6L2NEE1</accession>
<proteinExistence type="predicted"/>
<dbReference type="Gene3D" id="3.30.70.270">
    <property type="match status" value="1"/>
</dbReference>
<dbReference type="SUPFAM" id="SSF56672">
    <property type="entry name" value="DNA/RNA polymerases"/>
    <property type="match status" value="1"/>
</dbReference>
<evidence type="ECO:0000313" key="1">
    <source>
        <dbReference type="EMBL" id="GEU83015.1"/>
    </source>
</evidence>
<protein>
    <submittedName>
        <fullName evidence="1">Reverse transcriptase domain-containing protein</fullName>
    </submittedName>
</protein>
<organism evidence="1">
    <name type="scientific">Tanacetum cinerariifolium</name>
    <name type="common">Dalmatian daisy</name>
    <name type="synonym">Chrysanthemum cinerariifolium</name>
    <dbReference type="NCBI Taxonomy" id="118510"/>
    <lineage>
        <taxon>Eukaryota</taxon>
        <taxon>Viridiplantae</taxon>
        <taxon>Streptophyta</taxon>
        <taxon>Embryophyta</taxon>
        <taxon>Tracheophyta</taxon>
        <taxon>Spermatophyta</taxon>
        <taxon>Magnoliopsida</taxon>
        <taxon>eudicotyledons</taxon>
        <taxon>Gunneridae</taxon>
        <taxon>Pentapetalae</taxon>
        <taxon>asterids</taxon>
        <taxon>campanulids</taxon>
        <taxon>Asterales</taxon>
        <taxon>Asteraceae</taxon>
        <taxon>Asteroideae</taxon>
        <taxon>Anthemideae</taxon>
        <taxon>Anthemidinae</taxon>
        <taxon>Tanacetum</taxon>
    </lineage>
</organism>
<dbReference type="InterPro" id="IPR043128">
    <property type="entry name" value="Rev_trsase/Diguanyl_cyclase"/>
</dbReference>
<reference evidence="1" key="1">
    <citation type="journal article" date="2019" name="Sci. Rep.">
        <title>Draft genome of Tanacetum cinerariifolium, the natural source of mosquito coil.</title>
        <authorList>
            <person name="Yamashiro T."/>
            <person name="Shiraishi A."/>
            <person name="Satake H."/>
            <person name="Nakayama K."/>
        </authorList>
    </citation>
    <scope>NUCLEOTIDE SEQUENCE</scope>
</reference>
<sequence>MQSRGPPKVDGFNTYNQRYHYQPYVSPREQGRKYDNRMFENQRQEVNQLSLESLVKRSKEILATELQLQLPPPPSLIEAPKRGKLDRYFLKKKGGGLDECANNLPLDPVRRRVKRTADNRGGSGRLFGPEDICGSRRSYASDVRSLLPQPMLEPKNDDEIHGSTSVILIQHHHRTNMNERTSRHLIHHSCNDEISYPEGNSHIGSPRGYDLRMQATRKQTDFGCIRLATGGYGWSPKEDKSAFFERESKYQTGTIKVKEGRWNMEDVYRLQEPQLSIIERLLPLPEIDLKIEAVIGFPFKCFLDAYKGYHQIQMSGEDKEKTGQHEVKSEKVLIRGEGREFPLLYGYVGRDPSQPKKIKAVADMQSSNTLKEMQSLSRKLAALDRFLSRSAKRALPFFETLKNIIKENKDDFRWREEA</sequence>
<dbReference type="AlphaFoldDB" id="A0A6L2NEE1"/>
<keyword evidence="1" id="KW-0548">Nucleotidyltransferase</keyword>
<dbReference type="GO" id="GO:0003964">
    <property type="term" value="F:RNA-directed DNA polymerase activity"/>
    <property type="evidence" value="ECO:0007669"/>
    <property type="project" value="UniProtKB-KW"/>
</dbReference>
<comment type="caution">
    <text evidence="1">The sequence shown here is derived from an EMBL/GenBank/DDBJ whole genome shotgun (WGS) entry which is preliminary data.</text>
</comment>
<keyword evidence="1" id="KW-0808">Transferase</keyword>